<dbReference type="InterPro" id="IPR057598">
    <property type="entry name" value="Fn3_PTPRU"/>
</dbReference>
<feature type="domain" description="Sushi" evidence="17">
    <location>
        <begin position="350"/>
        <end position="409"/>
    </location>
</feature>
<dbReference type="SUPFAM" id="SSF57184">
    <property type="entry name" value="Growth factor receptor domain"/>
    <property type="match status" value="1"/>
</dbReference>
<accession>A0AAV1G4B5</accession>
<keyword evidence="19" id="KW-1185">Reference proteome</keyword>
<dbReference type="PROSITE" id="PS50026">
    <property type="entry name" value="EGF_3"/>
    <property type="match status" value="3"/>
</dbReference>
<feature type="transmembrane region" description="Helical" evidence="14">
    <location>
        <begin position="694"/>
        <end position="718"/>
    </location>
</feature>
<feature type="domain" description="EGF-like" evidence="16">
    <location>
        <begin position="26"/>
        <end position="65"/>
    </location>
</feature>
<dbReference type="PANTHER" id="PTHR24051:SF5">
    <property type="entry name" value="SUSHI DOMAIN-CONTAINING PROTEIN 1"/>
    <property type="match status" value="1"/>
</dbReference>
<evidence type="ECO:0000256" key="15">
    <source>
        <dbReference type="SAM" id="SignalP"/>
    </source>
</evidence>
<feature type="domain" description="Sushi" evidence="17">
    <location>
        <begin position="170"/>
        <end position="229"/>
    </location>
</feature>
<feature type="signal peptide" evidence="15">
    <location>
        <begin position="1"/>
        <end position="24"/>
    </location>
</feature>
<evidence type="ECO:0000313" key="19">
    <source>
        <dbReference type="Proteomes" id="UP001178508"/>
    </source>
</evidence>
<comment type="subcellular location">
    <subcellularLocation>
        <location evidence="1">Membrane</location>
        <topology evidence="1">Single-pass type I membrane protein</topology>
    </subcellularLocation>
    <subcellularLocation>
        <location evidence="2">Secreted</location>
    </subcellularLocation>
</comment>
<dbReference type="InterPro" id="IPR018097">
    <property type="entry name" value="EGF_Ca-bd_CS"/>
</dbReference>
<evidence type="ECO:0000256" key="1">
    <source>
        <dbReference type="ARBA" id="ARBA00004479"/>
    </source>
</evidence>
<dbReference type="PROSITE" id="PS00010">
    <property type="entry name" value="ASX_HYDROXYL"/>
    <property type="match status" value="2"/>
</dbReference>
<dbReference type="GO" id="GO:0005509">
    <property type="term" value="F:calcium ion binding"/>
    <property type="evidence" value="ECO:0007669"/>
    <property type="project" value="InterPro"/>
</dbReference>
<evidence type="ECO:0000256" key="11">
    <source>
        <dbReference type="ARBA" id="ARBA00023180"/>
    </source>
</evidence>
<dbReference type="GO" id="GO:0016020">
    <property type="term" value="C:membrane"/>
    <property type="evidence" value="ECO:0007669"/>
    <property type="project" value="UniProtKB-SubCell"/>
</dbReference>
<gene>
    <name evidence="18" type="ORF">XNOV1_A014386</name>
</gene>
<dbReference type="Gene3D" id="2.10.25.10">
    <property type="entry name" value="Laminin"/>
    <property type="match status" value="3"/>
</dbReference>
<dbReference type="Pfam" id="PF23144">
    <property type="entry name" value="Fn3_PTPRU"/>
    <property type="match status" value="1"/>
</dbReference>
<dbReference type="InterPro" id="IPR009030">
    <property type="entry name" value="Growth_fac_rcpt_cys_sf"/>
</dbReference>
<dbReference type="InterPro" id="IPR000742">
    <property type="entry name" value="EGF"/>
</dbReference>
<dbReference type="EMBL" id="OY660875">
    <property type="protein sequence ID" value="CAJ1068337.1"/>
    <property type="molecule type" value="Genomic_DNA"/>
</dbReference>
<dbReference type="SUPFAM" id="SSF57535">
    <property type="entry name" value="Complement control module/SCR domain"/>
    <property type="match status" value="5"/>
</dbReference>
<evidence type="ECO:0000256" key="8">
    <source>
        <dbReference type="ARBA" id="ARBA00022989"/>
    </source>
</evidence>
<evidence type="ECO:0000256" key="6">
    <source>
        <dbReference type="ARBA" id="ARBA00022729"/>
    </source>
</evidence>
<reference evidence="18" key="1">
    <citation type="submission" date="2023-08" db="EMBL/GenBank/DDBJ databases">
        <authorList>
            <person name="Alioto T."/>
            <person name="Alioto T."/>
            <person name="Gomez Garrido J."/>
        </authorList>
    </citation>
    <scope>NUCLEOTIDE SEQUENCE</scope>
</reference>
<keyword evidence="6 15" id="KW-0732">Signal</keyword>
<evidence type="ECO:0000259" key="17">
    <source>
        <dbReference type="PROSITE" id="PS50923"/>
    </source>
</evidence>
<sequence length="721" mass="79735">MDETNRAVMVVFLLCTTAAVLTYGQILDVCTTCHPNATCDNKPDGSGKVCNCKFGFVGNGRTYCQDKDECQIGASEICGPNTTCHNTHGSYFCRCLSGYRPSNNMEVFIPNDGTHCRDINECKITGLCGPGSLCRNLMGSFDCSCQVGYQVHNGPERFNPNINKAYCKEVDCGLPASVENMVLMEVRQTTYRSEAMFECAEGFVWRSGDNSSVCGADGRWIGPTAVCEEILCGDPPTLPHAGKVWNGASTPGSTVTYFCKTGFYHSQGSNISLCTVQGHWTDPDISCKEVDCGVPPLIPNSIMQWDNISTVGSQVVYQCLSGYHNGGGGNVSVCTADGEWDEASLHCEEINCQRPAFIPHAEVLWDGTSHLGSVVHYRCEDGYYPRGLRNHSKCGENGQWEDIDVWCEAKCASVPVLENAEVVWQNGSVMIHRCVDGYHSWRGSNLSVCDSSGVWEEASLKCIKIKPPINHLLVTNEKCLHWKAEKYEEDTEVYTVTYVGSRDYQMSFYDRRKQFVTSKADQLEICLNLLPVTNYSITITAVSARFTTTITISTSMPVPPAPVVSFREFQTPTPTLRLQRSRDTLDPISLFQVFVIPVEGIMVFDCSSPASLSKNKPSTEYITAQIEVRHVGTEISFTVGDGRQYGGFYNTPLEEGRNYYIILRIVSQWKKDLKSTCVVWAKVGGVSHVLRVTALSAVVSIAVIAIIILGGYYLIWFFKKE</sequence>
<dbReference type="PROSITE" id="PS01186">
    <property type="entry name" value="EGF_2"/>
    <property type="match status" value="1"/>
</dbReference>
<dbReference type="InterPro" id="IPR049883">
    <property type="entry name" value="NOTCH1_EGF-like"/>
</dbReference>
<evidence type="ECO:0000256" key="9">
    <source>
        <dbReference type="ARBA" id="ARBA00023136"/>
    </source>
</evidence>
<keyword evidence="4 12" id="KW-0245">EGF-like domain</keyword>
<comment type="caution">
    <text evidence="12">Lacks conserved residue(s) required for the propagation of feature annotation.</text>
</comment>
<dbReference type="SMART" id="SM00181">
    <property type="entry name" value="EGF"/>
    <property type="match status" value="3"/>
</dbReference>
<dbReference type="InterPro" id="IPR000152">
    <property type="entry name" value="EGF-type_Asp/Asn_hydroxyl_site"/>
</dbReference>
<evidence type="ECO:0000256" key="12">
    <source>
        <dbReference type="PROSITE-ProRule" id="PRU00076"/>
    </source>
</evidence>
<evidence type="ECO:0000256" key="7">
    <source>
        <dbReference type="ARBA" id="ARBA00022737"/>
    </source>
</evidence>
<feature type="domain" description="Sushi" evidence="17">
    <location>
        <begin position="290"/>
        <end position="349"/>
    </location>
</feature>
<keyword evidence="13" id="KW-0768">Sushi</keyword>
<dbReference type="Gene3D" id="2.10.70.10">
    <property type="entry name" value="Complement Module, domain 1"/>
    <property type="match status" value="5"/>
</dbReference>
<evidence type="ECO:0000256" key="2">
    <source>
        <dbReference type="ARBA" id="ARBA00004613"/>
    </source>
</evidence>
<keyword evidence="10 12" id="KW-1015">Disulfide bond</keyword>
<dbReference type="PROSITE" id="PS01187">
    <property type="entry name" value="EGF_CA"/>
    <property type="match status" value="2"/>
</dbReference>
<feature type="disulfide bond" evidence="12">
    <location>
        <begin position="33"/>
        <end position="50"/>
    </location>
</feature>
<dbReference type="SMART" id="SM00179">
    <property type="entry name" value="EGF_CA"/>
    <property type="match status" value="2"/>
</dbReference>
<keyword evidence="3" id="KW-0964">Secreted</keyword>
<evidence type="ECO:0000256" key="3">
    <source>
        <dbReference type="ARBA" id="ARBA00022525"/>
    </source>
</evidence>
<protein>
    <submittedName>
        <fullName evidence="18">Sushi domain-containing protein 1 isoform X3</fullName>
    </submittedName>
</protein>
<dbReference type="InterPro" id="IPR051622">
    <property type="entry name" value="R-tyr_protein_phosphatases"/>
</dbReference>
<keyword evidence="9 14" id="KW-0472">Membrane</keyword>
<keyword evidence="11" id="KW-0325">Glycoprotein</keyword>
<dbReference type="InterPro" id="IPR001881">
    <property type="entry name" value="EGF-like_Ca-bd_dom"/>
</dbReference>
<evidence type="ECO:0000256" key="13">
    <source>
        <dbReference type="PROSITE-ProRule" id="PRU00302"/>
    </source>
</evidence>
<dbReference type="SUPFAM" id="SSF57196">
    <property type="entry name" value="EGF/Laminin"/>
    <property type="match status" value="1"/>
</dbReference>
<dbReference type="CDD" id="cd00033">
    <property type="entry name" value="CCP"/>
    <property type="match status" value="5"/>
</dbReference>
<dbReference type="Proteomes" id="UP001178508">
    <property type="component" value="Chromosome 12"/>
</dbReference>
<evidence type="ECO:0000313" key="18">
    <source>
        <dbReference type="EMBL" id="CAJ1068337.1"/>
    </source>
</evidence>
<dbReference type="FunFam" id="2.10.25.10:FF:000014">
    <property type="entry name" value="Latent-transforming growth factor beta-binding protein 3"/>
    <property type="match status" value="1"/>
</dbReference>
<keyword evidence="7" id="KW-0677">Repeat</keyword>
<dbReference type="CDD" id="cd00054">
    <property type="entry name" value="EGF_CA"/>
    <property type="match status" value="2"/>
</dbReference>
<name>A0AAV1G4B5_XYRNO</name>
<feature type="domain" description="Sushi" evidence="17">
    <location>
        <begin position="230"/>
        <end position="289"/>
    </location>
</feature>
<keyword evidence="5 14" id="KW-0812">Transmembrane</keyword>
<feature type="domain" description="EGF-like" evidence="16">
    <location>
        <begin position="118"/>
        <end position="155"/>
    </location>
</feature>
<proteinExistence type="predicted"/>
<keyword evidence="8 14" id="KW-1133">Transmembrane helix</keyword>
<dbReference type="InterPro" id="IPR000436">
    <property type="entry name" value="Sushi_SCR_CCP_dom"/>
</dbReference>
<evidence type="ECO:0000256" key="4">
    <source>
        <dbReference type="ARBA" id="ARBA00022536"/>
    </source>
</evidence>
<dbReference type="GO" id="GO:0005576">
    <property type="term" value="C:extracellular region"/>
    <property type="evidence" value="ECO:0007669"/>
    <property type="project" value="UniProtKB-SubCell"/>
</dbReference>
<dbReference type="PANTHER" id="PTHR24051">
    <property type="entry name" value="SUSHI DOMAIN-CONTAINING PROTEIN 1"/>
    <property type="match status" value="1"/>
</dbReference>
<organism evidence="18 19">
    <name type="scientific">Xyrichtys novacula</name>
    <name type="common">Pearly razorfish</name>
    <name type="synonym">Hemipteronotus novacula</name>
    <dbReference type="NCBI Taxonomy" id="13765"/>
    <lineage>
        <taxon>Eukaryota</taxon>
        <taxon>Metazoa</taxon>
        <taxon>Chordata</taxon>
        <taxon>Craniata</taxon>
        <taxon>Vertebrata</taxon>
        <taxon>Euteleostomi</taxon>
        <taxon>Actinopterygii</taxon>
        <taxon>Neopterygii</taxon>
        <taxon>Teleostei</taxon>
        <taxon>Neoteleostei</taxon>
        <taxon>Acanthomorphata</taxon>
        <taxon>Eupercaria</taxon>
        <taxon>Labriformes</taxon>
        <taxon>Labridae</taxon>
        <taxon>Xyrichtys</taxon>
    </lineage>
</organism>
<evidence type="ECO:0000256" key="14">
    <source>
        <dbReference type="SAM" id="Phobius"/>
    </source>
</evidence>
<feature type="chain" id="PRO_5043707226" evidence="15">
    <location>
        <begin position="25"/>
        <end position="721"/>
    </location>
</feature>
<evidence type="ECO:0000256" key="5">
    <source>
        <dbReference type="ARBA" id="ARBA00022692"/>
    </source>
</evidence>
<dbReference type="PROSITE" id="PS50923">
    <property type="entry name" value="SUSHI"/>
    <property type="match status" value="4"/>
</dbReference>
<feature type="domain" description="EGF-like" evidence="16">
    <location>
        <begin position="66"/>
        <end position="105"/>
    </location>
</feature>
<dbReference type="AlphaFoldDB" id="A0AAV1G4B5"/>
<dbReference type="Pfam" id="PF07645">
    <property type="entry name" value="EGF_CA"/>
    <property type="match status" value="2"/>
</dbReference>
<evidence type="ECO:0000259" key="16">
    <source>
        <dbReference type="PROSITE" id="PS50026"/>
    </source>
</evidence>
<dbReference type="SMART" id="SM00032">
    <property type="entry name" value="CCP"/>
    <property type="match status" value="5"/>
</dbReference>
<dbReference type="InterPro" id="IPR035976">
    <property type="entry name" value="Sushi/SCR/CCP_sf"/>
</dbReference>
<evidence type="ECO:0000256" key="10">
    <source>
        <dbReference type="ARBA" id="ARBA00023157"/>
    </source>
</evidence>
<dbReference type="Pfam" id="PF00084">
    <property type="entry name" value="Sushi"/>
    <property type="match status" value="4"/>
</dbReference>